<feature type="chain" id="PRO_5038801753" evidence="1">
    <location>
        <begin position="16"/>
        <end position="213"/>
    </location>
</feature>
<dbReference type="Gene3D" id="1.10.10.1260">
    <property type="entry name" value="Envelope glycoprotein gp160, DUF2291, helical domain"/>
    <property type="match status" value="1"/>
</dbReference>
<name>A0A9D1X3L5_9FIRM</name>
<proteinExistence type="predicted"/>
<evidence type="ECO:0000313" key="3">
    <source>
        <dbReference type="Proteomes" id="UP000886805"/>
    </source>
</evidence>
<dbReference type="InterPro" id="IPR014582">
    <property type="entry name" value="UCP033535_lipo"/>
</dbReference>
<reference evidence="2" key="1">
    <citation type="journal article" date="2021" name="PeerJ">
        <title>Extensive microbial diversity within the chicken gut microbiome revealed by metagenomics and culture.</title>
        <authorList>
            <person name="Gilroy R."/>
            <person name="Ravi A."/>
            <person name="Getino M."/>
            <person name="Pursley I."/>
            <person name="Horton D.L."/>
            <person name="Alikhan N.F."/>
            <person name="Baker D."/>
            <person name="Gharbi K."/>
            <person name="Hall N."/>
            <person name="Watson M."/>
            <person name="Adriaenssens E.M."/>
            <person name="Foster-Nyarko E."/>
            <person name="Jarju S."/>
            <person name="Secka A."/>
            <person name="Antonio M."/>
            <person name="Oren A."/>
            <person name="Chaudhuri R.R."/>
            <person name="La Ragione R."/>
            <person name="Hildebrand F."/>
            <person name="Pallen M.J."/>
        </authorList>
    </citation>
    <scope>NUCLEOTIDE SEQUENCE</scope>
    <source>
        <strain evidence="2">ChiSxjej3B15-1167</strain>
    </source>
</reference>
<evidence type="ECO:0000313" key="2">
    <source>
        <dbReference type="EMBL" id="HIX71940.1"/>
    </source>
</evidence>
<dbReference type="Gene3D" id="2.40.50.420">
    <property type="entry name" value="Envelope glycoprotein gp160, DUF2291, alpha/beta domain"/>
    <property type="match status" value="1"/>
</dbReference>
<accession>A0A9D1X3L5</accession>
<dbReference type="InterPro" id="IPR036215">
    <property type="entry name" value="TM0957-like_sf"/>
</dbReference>
<reference evidence="2" key="2">
    <citation type="submission" date="2021-04" db="EMBL/GenBank/DDBJ databases">
        <authorList>
            <person name="Gilroy R."/>
        </authorList>
    </citation>
    <scope>NUCLEOTIDE SEQUENCE</scope>
    <source>
        <strain evidence="2">ChiSxjej3B15-1167</strain>
    </source>
</reference>
<dbReference type="AlphaFoldDB" id="A0A9D1X3L5"/>
<comment type="caution">
    <text evidence="2">The sequence shown here is derived from an EMBL/GenBank/DDBJ whole genome shotgun (WGS) entry which is preliminary data.</text>
</comment>
<gene>
    <name evidence="2" type="ORF">H9849_02845</name>
</gene>
<dbReference type="Proteomes" id="UP000886805">
    <property type="component" value="Unassembled WGS sequence"/>
</dbReference>
<organism evidence="2 3">
    <name type="scientific">Candidatus Anaerobutyricum stercoripullorum</name>
    <dbReference type="NCBI Taxonomy" id="2838456"/>
    <lineage>
        <taxon>Bacteria</taxon>
        <taxon>Bacillati</taxon>
        <taxon>Bacillota</taxon>
        <taxon>Clostridia</taxon>
        <taxon>Lachnospirales</taxon>
        <taxon>Lachnospiraceae</taxon>
        <taxon>Anaerobutyricum</taxon>
    </lineage>
</organism>
<keyword evidence="1" id="KW-0732">Signal</keyword>
<sequence>MVKRFVCAATAVMMAATLFTGCVKVVKIGEEGALTGEVEFNPGDSVESIWESQVIPECESKAVDIAEVLNAAGGNLTGLGEEFDGLKTASATYYNYSVKTEGATITAVDKDSFYGTVTLSVPGYEGDAVVTLQIGQYKNSSIRDDMSFINFADFTNQTEWNQINTTMLEKVDETVVQPVYDQLVEGATVDLVGCFTADSANEMVITPVVLTVQ</sequence>
<dbReference type="Pfam" id="PF10054">
    <property type="entry name" value="DUF2291"/>
    <property type="match status" value="1"/>
</dbReference>
<dbReference type="PIRSF" id="PIRSF033535">
    <property type="entry name" value="UCP033535_plp"/>
    <property type="match status" value="1"/>
</dbReference>
<dbReference type="EMBL" id="DXEQ01000085">
    <property type="protein sequence ID" value="HIX71940.1"/>
    <property type="molecule type" value="Genomic_DNA"/>
</dbReference>
<dbReference type="SUPFAM" id="SSF141318">
    <property type="entry name" value="TM0957-like"/>
    <property type="match status" value="1"/>
</dbReference>
<feature type="signal peptide" evidence="1">
    <location>
        <begin position="1"/>
        <end position="15"/>
    </location>
</feature>
<protein>
    <submittedName>
        <fullName evidence="2">DUF2291 domain-containing protein</fullName>
    </submittedName>
</protein>
<evidence type="ECO:0000256" key="1">
    <source>
        <dbReference type="SAM" id="SignalP"/>
    </source>
</evidence>
<dbReference type="PROSITE" id="PS51257">
    <property type="entry name" value="PROKAR_LIPOPROTEIN"/>
    <property type="match status" value="1"/>
</dbReference>